<dbReference type="Gene3D" id="3.40.50.300">
    <property type="entry name" value="P-loop containing nucleotide triphosphate hydrolases"/>
    <property type="match status" value="2"/>
</dbReference>
<feature type="domain" description="Helicase C-terminal" evidence="8">
    <location>
        <begin position="226"/>
        <end position="386"/>
    </location>
</feature>
<dbReference type="GO" id="GO:0003676">
    <property type="term" value="F:nucleic acid binding"/>
    <property type="evidence" value="ECO:0007669"/>
    <property type="project" value="InterPro"/>
</dbReference>
<comment type="caution">
    <text evidence="9">The sequence shown here is derived from an EMBL/GenBank/DDBJ whole genome shotgun (WGS) entry which is preliminary data.</text>
</comment>
<feature type="compositionally biased region" description="Basic residues" evidence="6">
    <location>
        <begin position="392"/>
        <end position="413"/>
    </location>
</feature>
<evidence type="ECO:0000256" key="4">
    <source>
        <dbReference type="ARBA" id="ARBA00022840"/>
    </source>
</evidence>
<dbReference type="PROSITE" id="PS51194">
    <property type="entry name" value="HELICASE_CTER"/>
    <property type="match status" value="1"/>
</dbReference>
<dbReference type="GO" id="GO:0016787">
    <property type="term" value="F:hydrolase activity"/>
    <property type="evidence" value="ECO:0007669"/>
    <property type="project" value="UniProtKB-KW"/>
</dbReference>
<dbReference type="STRING" id="1423745.GCA_001311215_01913"/>
<keyword evidence="4" id="KW-0067">ATP-binding</keyword>
<dbReference type="Pfam" id="PF00270">
    <property type="entry name" value="DEAD"/>
    <property type="match status" value="1"/>
</dbReference>
<organism evidence="9 10">
    <name type="scientific">Fructilactobacillus florum DSM 22689 = JCM 16035</name>
    <dbReference type="NCBI Taxonomy" id="1423745"/>
    <lineage>
        <taxon>Bacteria</taxon>
        <taxon>Bacillati</taxon>
        <taxon>Bacillota</taxon>
        <taxon>Bacilli</taxon>
        <taxon>Lactobacillales</taxon>
        <taxon>Lactobacillaceae</taxon>
        <taxon>Fructilactobacillus</taxon>
    </lineage>
</organism>
<reference evidence="9 10" key="1">
    <citation type="journal article" date="2015" name="Genome Announc.">
        <title>Expanding the biotechnology potential of lactobacilli through comparative genomics of 213 strains and associated genera.</title>
        <authorList>
            <person name="Sun Z."/>
            <person name="Harris H.M."/>
            <person name="McCann A."/>
            <person name="Guo C."/>
            <person name="Argimon S."/>
            <person name="Zhang W."/>
            <person name="Yang X."/>
            <person name="Jeffery I.B."/>
            <person name="Cooney J.C."/>
            <person name="Kagawa T.F."/>
            <person name="Liu W."/>
            <person name="Song Y."/>
            <person name="Salvetti E."/>
            <person name="Wrobel A."/>
            <person name="Rasinkangas P."/>
            <person name="Parkhill J."/>
            <person name="Rea M.C."/>
            <person name="O'Sullivan O."/>
            <person name="Ritari J."/>
            <person name="Douillard F.P."/>
            <person name="Paul Ross R."/>
            <person name="Yang R."/>
            <person name="Briner A.E."/>
            <person name="Felis G.E."/>
            <person name="de Vos W.M."/>
            <person name="Barrangou R."/>
            <person name="Klaenhammer T.R."/>
            <person name="Caufield P.W."/>
            <person name="Cui Y."/>
            <person name="Zhang H."/>
            <person name="O'Toole P.W."/>
        </authorList>
    </citation>
    <scope>NUCLEOTIDE SEQUENCE [LARGE SCALE GENOMIC DNA]</scope>
    <source>
        <strain evidence="9 10">DSM 22689</strain>
    </source>
</reference>
<protein>
    <recommendedName>
        <fullName evidence="11">ATP-dependent RNA helicase</fullName>
    </recommendedName>
</protein>
<dbReference type="Pfam" id="PF00271">
    <property type="entry name" value="Helicase_C"/>
    <property type="match status" value="1"/>
</dbReference>
<dbReference type="SUPFAM" id="SSF52540">
    <property type="entry name" value="P-loop containing nucleoside triphosphate hydrolases"/>
    <property type="match status" value="1"/>
</dbReference>
<dbReference type="Proteomes" id="UP000051586">
    <property type="component" value="Unassembled WGS sequence"/>
</dbReference>
<evidence type="ECO:0000256" key="5">
    <source>
        <dbReference type="ARBA" id="ARBA00038437"/>
    </source>
</evidence>
<proteinExistence type="inferred from homology"/>
<dbReference type="GO" id="GO:0005829">
    <property type="term" value="C:cytosol"/>
    <property type="evidence" value="ECO:0007669"/>
    <property type="project" value="TreeGrafter"/>
</dbReference>
<dbReference type="PANTHER" id="PTHR47959">
    <property type="entry name" value="ATP-DEPENDENT RNA HELICASE RHLE-RELATED"/>
    <property type="match status" value="1"/>
</dbReference>
<feature type="domain" description="Helicase ATP-binding" evidence="7">
    <location>
        <begin position="31"/>
        <end position="200"/>
    </location>
</feature>
<dbReference type="PROSITE" id="PS51192">
    <property type="entry name" value="HELICASE_ATP_BIND_1"/>
    <property type="match status" value="1"/>
</dbReference>
<dbReference type="GO" id="GO:0003724">
    <property type="term" value="F:RNA helicase activity"/>
    <property type="evidence" value="ECO:0007669"/>
    <property type="project" value="TreeGrafter"/>
</dbReference>
<dbReference type="PATRIC" id="fig|1423745.4.peg.1152"/>
<evidence type="ECO:0000256" key="2">
    <source>
        <dbReference type="ARBA" id="ARBA00022801"/>
    </source>
</evidence>
<keyword evidence="1" id="KW-0547">Nucleotide-binding</keyword>
<comment type="similarity">
    <text evidence="5">Belongs to the DEAD box helicase family.</text>
</comment>
<dbReference type="InterPro" id="IPR014001">
    <property type="entry name" value="Helicase_ATP-bd"/>
</dbReference>
<dbReference type="EMBL" id="AYZI01000007">
    <property type="protein sequence ID" value="KRM91161.1"/>
    <property type="molecule type" value="Genomic_DNA"/>
</dbReference>
<keyword evidence="2" id="KW-0378">Hydrolase</keyword>
<evidence type="ECO:0000259" key="8">
    <source>
        <dbReference type="PROSITE" id="PS51194"/>
    </source>
</evidence>
<accession>A0A0R2CSD0</accession>
<evidence type="ECO:0000313" key="9">
    <source>
        <dbReference type="EMBL" id="KRM91161.1"/>
    </source>
</evidence>
<name>A0A0R2CSD0_9LACO</name>
<evidence type="ECO:0000256" key="1">
    <source>
        <dbReference type="ARBA" id="ARBA00022741"/>
    </source>
</evidence>
<sequence>MEERFLLEQFEQQFAAAGYQQPTAIQTAMYEPMINGEGDVVGLSPTGSGKTLAFLMPILANVLAGAGTQAIILEPSQELAIQVTEVARTWARPFQAKILPLIGGANVKRQQEQLKRRPEVIIGTPGRVLSLLTERKLKATAMDTLVIDEADDLLQDDSLAKVQQILAALPRKVQVAYFSATDSPILHELEPVMGKPATVIDVRAQDQTRGPVRHGLFRVARANRNGVLQRLAGISNFKALIFFNQSETLNRAYNYFNHQSQVPVAKLSGAENKLQRERALTGFRKGQVRFLLTTDVAARGLDISKLPAVINYDLPRSATTYVHRVGRTGRMGEPGLVLNFGDDHDLRDLKKLIRPVGYEPVTMTYYEKQLVTERPQPVKPPVNQLNQEVSVKHKPTHKKHRQRDRKNKGRPRR</sequence>
<dbReference type="InterPro" id="IPR050079">
    <property type="entry name" value="DEAD_box_RNA_helicase"/>
</dbReference>
<dbReference type="SMART" id="SM00487">
    <property type="entry name" value="DEXDc"/>
    <property type="match status" value="1"/>
</dbReference>
<evidence type="ECO:0000259" key="7">
    <source>
        <dbReference type="PROSITE" id="PS51192"/>
    </source>
</evidence>
<dbReference type="GO" id="GO:0005524">
    <property type="term" value="F:ATP binding"/>
    <property type="evidence" value="ECO:0007669"/>
    <property type="project" value="UniProtKB-KW"/>
</dbReference>
<dbReference type="InterPro" id="IPR011545">
    <property type="entry name" value="DEAD/DEAH_box_helicase_dom"/>
</dbReference>
<evidence type="ECO:0000256" key="6">
    <source>
        <dbReference type="SAM" id="MobiDB-lite"/>
    </source>
</evidence>
<keyword evidence="3" id="KW-0347">Helicase</keyword>
<evidence type="ECO:0000256" key="3">
    <source>
        <dbReference type="ARBA" id="ARBA00022806"/>
    </source>
</evidence>
<dbReference type="InterPro" id="IPR027417">
    <property type="entry name" value="P-loop_NTPase"/>
</dbReference>
<dbReference type="AlphaFoldDB" id="A0A0R2CSD0"/>
<feature type="region of interest" description="Disordered" evidence="6">
    <location>
        <begin position="374"/>
        <end position="413"/>
    </location>
</feature>
<dbReference type="CDD" id="cd00268">
    <property type="entry name" value="DEADc"/>
    <property type="match status" value="1"/>
</dbReference>
<evidence type="ECO:0008006" key="11">
    <source>
        <dbReference type="Google" id="ProtNLM"/>
    </source>
</evidence>
<dbReference type="InterPro" id="IPR001650">
    <property type="entry name" value="Helicase_C-like"/>
</dbReference>
<dbReference type="PANTHER" id="PTHR47959:SF1">
    <property type="entry name" value="ATP-DEPENDENT RNA HELICASE DBPA"/>
    <property type="match status" value="1"/>
</dbReference>
<dbReference type="CDD" id="cd18787">
    <property type="entry name" value="SF2_C_DEAD"/>
    <property type="match status" value="1"/>
</dbReference>
<gene>
    <name evidence="9" type="ORF">FC87_GL001087</name>
</gene>
<evidence type="ECO:0000313" key="10">
    <source>
        <dbReference type="Proteomes" id="UP000051586"/>
    </source>
</evidence>
<dbReference type="InterPro" id="IPR044742">
    <property type="entry name" value="DEAD/DEAH_RhlB"/>
</dbReference>
<dbReference type="SMART" id="SM00490">
    <property type="entry name" value="HELICc"/>
    <property type="match status" value="1"/>
</dbReference>